<accession>A0AA41R2P0</accession>
<name>A0AA41R2P0_9BACT</name>
<organism evidence="1 2">
    <name type="scientific">Desulfatitalea alkaliphila</name>
    <dbReference type="NCBI Taxonomy" id="2929485"/>
    <lineage>
        <taxon>Bacteria</taxon>
        <taxon>Pseudomonadati</taxon>
        <taxon>Thermodesulfobacteriota</taxon>
        <taxon>Desulfobacteria</taxon>
        <taxon>Desulfobacterales</taxon>
        <taxon>Desulfosarcinaceae</taxon>
        <taxon>Desulfatitalea</taxon>
    </lineage>
</organism>
<dbReference type="Proteomes" id="UP001165427">
    <property type="component" value="Unassembled WGS sequence"/>
</dbReference>
<comment type="caution">
    <text evidence="1">The sequence shown here is derived from an EMBL/GenBank/DDBJ whole genome shotgun (WGS) entry which is preliminary data.</text>
</comment>
<dbReference type="RefSeq" id="WP_246907004.1">
    <property type="nucleotide sequence ID" value="NZ_JALJRB010000010.1"/>
</dbReference>
<dbReference type="EMBL" id="JALJRB010000010">
    <property type="protein sequence ID" value="MCJ8501009.1"/>
    <property type="molecule type" value="Genomic_DNA"/>
</dbReference>
<sequence length="113" mass="12715">DRNFNTLFAEQLHNLSRGKHLFAPVDNLGPNLSRNAATLDSPLRDRLCKVNFAVNELMPQKTRVPGSVPEFIRDDLVGQPIHEHCPQRLVPALPLESGMKEKFGITHALCYMV</sequence>
<evidence type="ECO:0000313" key="1">
    <source>
        <dbReference type="EMBL" id="MCJ8501009.1"/>
    </source>
</evidence>
<dbReference type="AlphaFoldDB" id="A0AA41R2P0"/>
<protein>
    <submittedName>
        <fullName evidence="1">Uncharacterized protein</fullName>
    </submittedName>
</protein>
<keyword evidence="2" id="KW-1185">Reference proteome</keyword>
<proteinExistence type="predicted"/>
<gene>
    <name evidence="1" type="ORF">MRX98_10530</name>
</gene>
<feature type="non-terminal residue" evidence="1">
    <location>
        <position position="1"/>
    </location>
</feature>
<evidence type="ECO:0000313" key="2">
    <source>
        <dbReference type="Proteomes" id="UP001165427"/>
    </source>
</evidence>
<reference evidence="1" key="1">
    <citation type="submission" date="2022-04" db="EMBL/GenBank/DDBJ databases">
        <title>Desulfatitalea alkaliphila sp. nov., a novel anaerobic sulfate-reducing bacterium isolated from terrestrial mud volcano, Taman Peninsula, Russia.</title>
        <authorList>
            <person name="Khomyakova M.A."/>
            <person name="Merkel A.Y."/>
            <person name="Slobodkin A.I."/>
        </authorList>
    </citation>
    <scope>NUCLEOTIDE SEQUENCE</scope>
    <source>
        <strain evidence="1">M08but</strain>
    </source>
</reference>